<dbReference type="EMBL" id="CAAALY010244364">
    <property type="protein sequence ID" value="VEL32578.1"/>
    <property type="molecule type" value="Genomic_DNA"/>
</dbReference>
<accession>A0A3S5AZN3</accession>
<gene>
    <name evidence="2" type="ORF">PXEA_LOCUS26018</name>
</gene>
<organism evidence="2 3">
    <name type="scientific">Protopolystoma xenopodis</name>
    <dbReference type="NCBI Taxonomy" id="117903"/>
    <lineage>
        <taxon>Eukaryota</taxon>
        <taxon>Metazoa</taxon>
        <taxon>Spiralia</taxon>
        <taxon>Lophotrochozoa</taxon>
        <taxon>Platyhelminthes</taxon>
        <taxon>Monogenea</taxon>
        <taxon>Polyopisthocotylea</taxon>
        <taxon>Polystomatidea</taxon>
        <taxon>Polystomatidae</taxon>
        <taxon>Protopolystoma</taxon>
    </lineage>
</organism>
<reference evidence="2" key="1">
    <citation type="submission" date="2018-11" db="EMBL/GenBank/DDBJ databases">
        <authorList>
            <consortium name="Pathogen Informatics"/>
        </authorList>
    </citation>
    <scope>NUCLEOTIDE SEQUENCE</scope>
</reference>
<dbReference type="Proteomes" id="UP000784294">
    <property type="component" value="Unassembled WGS sequence"/>
</dbReference>
<evidence type="ECO:0000313" key="3">
    <source>
        <dbReference type="Proteomes" id="UP000784294"/>
    </source>
</evidence>
<feature type="region of interest" description="Disordered" evidence="1">
    <location>
        <begin position="1"/>
        <end position="21"/>
    </location>
</feature>
<dbReference type="AlphaFoldDB" id="A0A3S5AZN3"/>
<evidence type="ECO:0000313" key="2">
    <source>
        <dbReference type="EMBL" id="VEL32578.1"/>
    </source>
</evidence>
<protein>
    <submittedName>
        <fullName evidence="2">Uncharacterized protein</fullName>
    </submittedName>
</protein>
<comment type="caution">
    <text evidence="2">The sequence shown here is derived from an EMBL/GenBank/DDBJ whole genome shotgun (WGS) entry which is preliminary data.</text>
</comment>
<keyword evidence="3" id="KW-1185">Reference proteome</keyword>
<sequence>MQLASFGKRQRRSKRSSTWASSQASDSLRSIGPIKRSILFSRPKANTLLKPEITAPLVIHDLSLAIPVSSFTSSITSCEEALDESTFLSASAKSTGQESAPVDCDLPLNASSVDFPSNFLSGMQTPLLISPDSTTMIAESEGSLSASGLISGLPFETQQLINKSAPTIQLYGNLSVQACPSSAPVIIDADSSTLTRLS</sequence>
<proteinExistence type="predicted"/>
<evidence type="ECO:0000256" key="1">
    <source>
        <dbReference type="SAM" id="MobiDB-lite"/>
    </source>
</evidence>
<name>A0A3S5AZN3_9PLAT</name>